<proteinExistence type="predicted"/>
<organism evidence="2 3">
    <name type="scientific">Nocardia terpenica</name>
    <dbReference type="NCBI Taxonomy" id="455432"/>
    <lineage>
        <taxon>Bacteria</taxon>
        <taxon>Bacillati</taxon>
        <taxon>Actinomycetota</taxon>
        <taxon>Actinomycetes</taxon>
        <taxon>Mycobacteriales</taxon>
        <taxon>Nocardiaceae</taxon>
        <taxon>Nocardia</taxon>
    </lineage>
</organism>
<dbReference type="RefSeq" id="WP_167486911.1">
    <property type="nucleotide sequence ID" value="NZ_CP046173.1"/>
</dbReference>
<dbReference type="AlphaFoldDB" id="A0A6G9Z203"/>
<feature type="compositionally biased region" description="Low complexity" evidence="1">
    <location>
        <begin position="1"/>
        <end position="22"/>
    </location>
</feature>
<dbReference type="EMBL" id="CP046173">
    <property type="protein sequence ID" value="QIS19625.1"/>
    <property type="molecule type" value="Genomic_DNA"/>
</dbReference>
<dbReference type="Proteomes" id="UP000500953">
    <property type="component" value="Chromosome"/>
</dbReference>
<evidence type="ECO:0000313" key="2">
    <source>
        <dbReference type="EMBL" id="QIS19625.1"/>
    </source>
</evidence>
<feature type="region of interest" description="Disordered" evidence="1">
    <location>
        <begin position="1"/>
        <end position="24"/>
    </location>
</feature>
<sequence length="47" mass="5070">MAEETTPAGAEAAEPAAEPAAPRSRITLSCAEIEAFRAKLRARYHEQ</sequence>
<protein>
    <submittedName>
        <fullName evidence="2">Uncharacterized protein</fullName>
    </submittedName>
</protein>
<evidence type="ECO:0000313" key="3">
    <source>
        <dbReference type="Proteomes" id="UP000500953"/>
    </source>
</evidence>
<reference evidence="2 3" key="1">
    <citation type="journal article" date="2019" name="ACS Chem. Biol.">
        <title>Identification and Mobilization of a Cryptic Antibiotic Biosynthesis Gene Locus from a Human-Pathogenic Nocardia Isolate.</title>
        <authorList>
            <person name="Herisse M."/>
            <person name="Ishida K."/>
            <person name="Porter J.L."/>
            <person name="Howden B."/>
            <person name="Hertweck C."/>
            <person name="Stinear T.P."/>
            <person name="Pidot S.J."/>
        </authorList>
    </citation>
    <scope>NUCLEOTIDE SEQUENCE [LARGE SCALE GENOMIC DNA]</scope>
    <source>
        <strain evidence="2 3">AUSMDU00012715</strain>
    </source>
</reference>
<name>A0A6G9Z203_9NOCA</name>
<accession>A0A6G9Z203</accession>
<gene>
    <name evidence="2" type="ORF">F6W96_16365</name>
</gene>
<evidence type="ECO:0000256" key="1">
    <source>
        <dbReference type="SAM" id="MobiDB-lite"/>
    </source>
</evidence>